<evidence type="ECO:0000313" key="2">
    <source>
        <dbReference type="EMBL" id="MBB6514398.1"/>
    </source>
</evidence>
<feature type="domain" description="N-acetyltransferase" evidence="1">
    <location>
        <begin position="3"/>
        <end position="162"/>
    </location>
</feature>
<dbReference type="EMBL" id="JACHON010000037">
    <property type="protein sequence ID" value="MBB6514398.1"/>
    <property type="molecule type" value="Genomic_DNA"/>
</dbReference>
<organism evidence="2 3">
    <name type="scientific">Gracilibacillus halotolerans</name>
    <dbReference type="NCBI Taxonomy" id="74386"/>
    <lineage>
        <taxon>Bacteria</taxon>
        <taxon>Bacillati</taxon>
        <taxon>Bacillota</taxon>
        <taxon>Bacilli</taxon>
        <taxon>Bacillales</taxon>
        <taxon>Bacillaceae</taxon>
        <taxon>Gracilibacillus</taxon>
    </lineage>
</organism>
<dbReference type="InterPro" id="IPR000182">
    <property type="entry name" value="GNAT_dom"/>
</dbReference>
<dbReference type="PANTHER" id="PTHR43617">
    <property type="entry name" value="L-AMINO ACID N-ACETYLTRANSFERASE"/>
    <property type="match status" value="1"/>
</dbReference>
<dbReference type="Gene3D" id="3.40.630.30">
    <property type="match status" value="1"/>
</dbReference>
<evidence type="ECO:0000313" key="3">
    <source>
        <dbReference type="Proteomes" id="UP000572212"/>
    </source>
</evidence>
<dbReference type="InterPro" id="IPR050276">
    <property type="entry name" value="MshD_Acetyltransferase"/>
</dbReference>
<comment type="caution">
    <text evidence="2">The sequence shown here is derived from an EMBL/GenBank/DDBJ whole genome shotgun (WGS) entry which is preliminary data.</text>
</comment>
<dbReference type="CDD" id="cd04301">
    <property type="entry name" value="NAT_SF"/>
    <property type="match status" value="1"/>
</dbReference>
<dbReference type="GO" id="GO:0016747">
    <property type="term" value="F:acyltransferase activity, transferring groups other than amino-acyl groups"/>
    <property type="evidence" value="ECO:0007669"/>
    <property type="project" value="InterPro"/>
</dbReference>
<dbReference type="PANTHER" id="PTHR43617:SF22">
    <property type="entry name" value="L-AMINO ACID N-ACETYLTRANSFERASE AAAT"/>
    <property type="match status" value="1"/>
</dbReference>
<sequence length="167" mass="19244">MDFLIRKMKQEDIKQVQDVAKISWNNTYKDIIPVDVQVNFLKSAYSDEMMQKRLNNSFIYVAETEAGIVGFANFSPIKNDREVELGAIYIIPEYHGVGIGTALLQEGIKKIKGVKEIYINVERDNTIGKVFYEAKGFEVVEEFNEDFDGHILRTVRMVLNIHDYEGK</sequence>
<keyword evidence="2" id="KW-0689">Ribosomal protein</keyword>
<dbReference type="SUPFAM" id="SSF55729">
    <property type="entry name" value="Acyl-CoA N-acyltransferases (Nat)"/>
    <property type="match status" value="1"/>
</dbReference>
<keyword evidence="3" id="KW-1185">Reference proteome</keyword>
<dbReference type="GO" id="GO:0005840">
    <property type="term" value="C:ribosome"/>
    <property type="evidence" value="ECO:0007669"/>
    <property type="project" value="UniProtKB-KW"/>
</dbReference>
<accession>A0A841RVB4</accession>
<reference evidence="2 3" key="1">
    <citation type="submission" date="2020-08" db="EMBL/GenBank/DDBJ databases">
        <title>Genomic Encyclopedia of Type Strains, Phase IV (KMG-IV): sequencing the most valuable type-strain genomes for metagenomic binning, comparative biology and taxonomic classification.</title>
        <authorList>
            <person name="Goeker M."/>
        </authorList>
    </citation>
    <scope>NUCLEOTIDE SEQUENCE [LARGE SCALE GENOMIC DNA]</scope>
    <source>
        <strain evidence="2 3">DSM 11805</strain>
    </source>
</reference>
<name>A0A841RVB4_9BACI</name>
<dbReference type="RefSeq" id="WP_184251260.1">
    <property type="nucleotide sequence ID" value="NZ_BAAACU010000038.1"/>
</dbReference>
<keyword evidence="2" id="KW-0687">Ribonucleoprotein</keyword>
<dbReference type="AlphaFoldDB" id="A0A841RVB4"/>
<proteinExistence type="predicted"/>
<dbReference type="InterPro" id="IPR016181">
    <property type="entry name" value="Acyl_CoA_acyltransferase"/>
</dbReference>
<dbReference type="Pfam" id="PF13508">
    <property type="entry name" value="Acetyltransf_7"/>
    <property type="match status" value="1"/>
</dbReference>
<dbReference type="PROSITE" id="PS51186">
    <property type="entry name" value="GNAT"/>
    <property type="match status" value="1"/>
</dbReference>
<protein>
    <submittedName>
        <fullName evidence="2">Ribosomal protein S18 acetylase RimI-like enzyme</fullName>
    </submittedName>
</protein>
<dbReference type="Proteomes" id="UP000572212">
    <property type="component" value="Unassembled WGS sequence"/>
</dbReference>
<evidence type="ECO:0000259" key="1">
    <source>
        <dbReference type="PROSITE" id="PS51186"/>
    </source>
</evidence>
<gene>
    <name evidence="2" type="ORF">GGQ92_003224</name>
</gene>